<keyword evidence="2" id="KW-1133">Transmembrane helix</keyword>
<dbReference type="InterPro" id="IPR036291">
    <property type="entry name" value="NAD(P)-bd_dom_sf"/>
</dbReference>
<dbReference type="InterPro" id="IPR003869">
    <property type="entry name" value="Polysac_CapD-like"/>
</dbReference>
<dbReference type="PANTHER" id="PTHR43318:SF1">
    <property type="entry name" value="POLYSACCHARIDE BIOSYNTHESIS PROTEIN EPSC-RELATED"/>
    <property type="match status" value="1"/>
</dbReference>
<evidence type="ECO:0000256" key="2">
    <source>
        <dbReference type="SAM" id="Phobius"/>
    </source>
</evidence>
<comment type="caution">
    <text evidence="4">The sequence shown here is derived from an EMBL/GenBank/DDBJ whole genome shotgun (WGS) entry which is preliminary data.</text>
</comment>
<evidence type="ECO:0000313" key="4">
    <source>
        <dbReference type="EMBL" id="RRJ88061.1"/>
    </source>
</evidence>
<dbReference type="OrthoDB" id="9803111at2"/>
<accession>A0A3P3VZ13</accession>
<feature type="transmembrane region" description="Helical" evidence="2">
    <location>
        <begin position="106"/>
        <end position="125"/>
    </location>
</feature>
<feature type="transmembrane region" description="Helical" evidence="2">
    <location>
        <begin position="131"/>
        <end position="151"/>
    </location>
</feature>
<proteinExistence type="inferred from homology"/>
<dbReference type="InterPro" id="IPR029063">
    <property type="entry name" value="SAM-dependent_MTases_sf"/>
</dbReference>
<evidence type="ECO:0000256" key="1">
    <source>
        <dbReference type="ARBA" id="ARBA00007430"/>
    </source>
</evidence>
<dbReference type="Pfam" id="PF13727">
    <property type="entry name" value="CoA_binding_3"/>
    <property type="match status" value="1"/>
</dbReference>
<dbReference type="RefSeq" id="WP_125014172.1">
    <property type="nucleotide sequence ID" value="NZ_RQVR01000029.1"/>
</dbReference>
<dbReference type="Pfam" id="PF02719">
    <property type="entry name" value="Polysacc_synt_2"/>
    <property type="match status" value="1"/>
</dbReference>
<organism evidence="4 5">
    <name type="scientific">Flavobacterium macacae</name>
    <dbReference type="NCBI Taxonomy" id="2488993"/>
    <lineage>
        <taxon>Bacteria</taxon>
        <taxon>Pseudomonadati</taxon>
        <taxon>Bacteroidota</taxon>
        <taxon>Flavobacteriia</taxon>
        <taxon>Flavobacteriales</taxon>
        <taxon>Flavobacteriaceae</taxon>
        <taxon>Flavobacterium</taxon>
    </lineage>
</organism>
<dbReference type="Gene3D" id="3.40.50.720">
    <property type="entry name" value="NAD(P)-binding Rossmann-like Domain"/>
    <property type="match status" value="2"/>
</dbReference>
<comment type="similarity">
    <text evidence="1">Belongs to the polysaccharide synthase family.</text>
</comment>
<dbReference type="InterPro" id="IPR051203">
    <property type="entry name" value="Polysaccharide_Synthase-Rel"/>
</dbReference>
<evidence type="ECO:0000259" key="3">
    <source>
        <dbReference type="Pfam" id="PF02719"/>
    </source>
</evidence>
<name>A0A3P3VZ13_9FLAO</name>
<protein>
    <submittedName>
        <fullName evidence="4">Polysaccharide biosynthesis protein</fullName>
    </submittedName>
</protein>
<dbReference type="Proteomes" id="UP000271937">
    <property type="component" value="Unassembled WGS sequence"/>
</dbReference>
<evidence type="ECO:0000313" key="5">
    <source>
        <dbReference type="Proteomes" id="UP000271937"/>
    </source>
</evidence>
<sequence length="657" mass="74262">MKEKEKNDLRSGISQVLLSARFDFNLKNLGYLPRWVVLLLDIATIFAAGVLTYSLLIGMKLRYIPIAYLLHGALLYLGVNIFFFWVFRTYSGIIRHSSYIDGVKIFFGQFCTLITLALVNFIFLLDHDFKIFLNTGLFINGVLSFFFLFFYRIVVKQTFEKYLNISKDEGRTKAVIFGFDANAIAVANALRAEVPSRFKLIGFIDKLSQNGSKRILDLPILQMKRRVPVIMRSVGAESLIIADKTLTKEERLAIVEECLEYNYKVFTIPLITDWENQEEISKSIKSFEIQDLLERKPIVLDMKSISSQLRGKTIMVTGAAGSIGSEIVRQVLHFNPQRIIILDQAETPLHTLCLEIAGLNPDIQIHNVLADVRNKQVIKQVFKLYRPQVVYHAAAYKHVPLMEENPSQAIFTNVMGTKILADLSLKYGAERFVMVSTDKAVNPSNVMGASKRIAEKYVQSLNFNAKKNLDTSGTKFITTRFGNVLGSNGSVVPLFKKQIEEGGPITITHPDIIRYFMTIPEACQLVLEAGTMGNGGEIFIFDMGDPVKIIDLARKMIKLAGYTPEKEIKIKIVGLRPGEKLYEELLNDTAKTLPTHHEKIMIAEEIFNDYDFVSTAIHDLIDTSEITSNVEIVSKMKLIVPEFKSMNSVFETLDSKT</sequence>
<feature type="transmembrane region" description="Helical" evidence="2">
    <location>
        <begin position="35"/>
        <end position="57"/>
    </location>
</feature>
<dbReference type="SUPFAM" id="SSF53335">
    <property type="entry name" value="S-adenosyl-L-methionine-dependent methyltransferases"/>
    <property type="match status" value="1"/>
</dbReference>
<dbReference type="PANTHER" id="PTHR43318">
    <property type="entry name" value="UDP-N-ACETYLGLUCOSAMINE 4,6-DEHYDRATASE"/>
    <property type="match status" value="1"/>
</dbReference>
<dbReference type="SUPFAM" id="SSF51735">
    <property type="entry name" value="NAD(P)-binding Rossmann-fold domains"/>
    <property type="match status" value="1"/>
</dbReference>
<feature type="domain" description="Polysaccharide biosynthesis protein CapD-like" evidence="3">
    <location>
        <begin position="314"/>
        <end position="604"/>
    </location>
</feature>
<keyword evidence="5" id="KW-1185">Reference proteome</keyword>
<dbReference type="AlphaFoldDB" id="A0A3P3VZ13"/>
<gene>
    <name evidence="4" type="ORF">EG849_14970</name>
</gene>
<dbReference type="CDD" id="cd05237">
    <property type="entry name" value="UDP_invert_4-6DH_SDR_e"/>
    <property type="match status" value="1"/>
</dbReference>
<keyword evidence="2" id="KW-0472">Membrane</keyword>
<dbReference type="EMBL" id="RQVR01000029">
    <property type="protein sequence ID" value="RRJ88061.1"/>
    <property type="molecule type" value="Genomic_DNA"/>
</dbReference>
<reference evidence="4 5" key="1">
    <citation type="submission" date="2018-11" db="EMBL/GenBank/DDBJ databases">
        <title>Flavobacterium sp. nov., YIM 102600 draft genome.</title>
        <authorList>
            <person name="Li G."/>
            <person name="Jiang Y."/>
        </authorList>
    </citation>
    <scope>NUCLEOTIDE SEQUENCE [LARGE SCALE GENOMIC DNA]</scope>
    <source>
        <strain evidence="4 5">YIM 102600</strain>
    </source>
</reference>
<keyword evidence="2" id="KW-0812">Transmembrane</keyword>
<feature type="transmembrane region" description="Helical" evidence="2">
    <location>
        <begin position="63"/>
        <end position="86"/>
    </location>
</feature>